<keyword evidence="5 6" id="KW-0472">Membrane</keyword>
<evidence type="ECO:0000256" key="5">
    <source>
        <dbReference type="ARBA" id="ARBA00023136"/>
    </source>
</evidence>
<dbReference type="PANTHER" id="PTHR42893:SF46">
    <property type="entry name" value="PROTEIN DETOXIFICATION 44, CHLOROPLASTIC"/>
    <property type="match status" value="1"/>
</dbReference>
<feature type="transmembrane region" description="Helical" evidence="6">
    <location>
        <begin position="478"/>
        <end position="501"/>
    </location>
</feature>
<evidence type="ECO:0000256" key="1">
    <source>
        <dbReference type="ARBA" id="ARBA00004141"/>
    </source>
</evidence>
<feature type="transmembrane region" description="Helical" evidence="6">
    <location>
        <begin position="182"/>
        <end position="206"/>
    </location>
</feature>
<proteinExistence type="inferred from homology"/>
<evidence type="ECO:0000256" key="2">
    <source>
        <dbReference type="ARBA" id="ARBA00010199"/>
    </source>
</evidence>
<evidence type="ECO:0000256" key="6">
    <source>
        <dbReference type="RuleBase" id="RU004914"/>
    </source>
</evidence>
<evidence type="ECO:0000313" key="7">
    <source>
        <dbReference type="EMBL" id="GAQ87248.1"/>
    </source>
</evidence>
<protein>
    <recommendedName>
        <fullName evidence="6">Protein DETOXIFICATION</fullName>
    </recommendedName>
    <alternativeName>
        <fullName evidence="6">Multidrug and toxic compound extrusion protein</fullName>
    </alternativeName>
</protein>
<keyword evidence="3 6" id="KW-0812">Transmembrane</keyword>
<dbReference type="OrthoDB" id="2126698at2759"/>
<feature type="transmembrane region" description="Helical" evidence="6">
    <location>
        <begin position="412"/>
        <end position="432"/>
    </location>
</feature>
<name>A0A1Y1IGI1_KLENI</name>
<feature type="transmembrane region" description="Helical" evidence="6">
    <location>
        <begin position="317"/>
        <end position="340"/>
    </location>
</feature>
<evidence type="ECO:0000313" key="8">
    <source>
        <dbReference type="Proteomes" id="UP000054558"/>
    </source>
</evidence>
<dbReference type="Pfam" id="PF01554">
    <property type="entry name" value="MatE"/>
    <property type="match status" value="2"/>
</dbReference>
<sequence length="571" mass="60780">MASSSAMGARSLASHARCAVSQSGSLFQNRTREGPGHSSLWRRLPASFKTVSQASGTRRSAESADIIRSNVRCRIKTGTDQQAGVAKIGQNGLRCSGNQNSSGGLGKRRELGARVECATYEAVPAGGELEGESVAEIDRAVILNTLTASSAAIADPIMSMVDTLFVGRLGVIPLSALGPNSVVFNAVFLIMSFTGGIVTAEIVGNAHAKGDVIGMQRAILTSVWLSVIVGALGMGALLAFGPQLMSAIGTQPDMMADTLLYLRIRASGVPASLLLLVFQAVYRATLDLRTPAIIVVLCGILNGILDPIMMFSWGWGIAGAAIATSLSQWAGVAMFAWLMLRHKTFAAPAPAGRAQERVPKWQDYKHYLQDCSGLLFRALTIIAIYSFAGVVATRLGSVNAAGYQLVNNLQMFQLTILWMFLEVGQSMVVNALGRRGKRLARLISDRVILWSVIASIGLAGATWGLRGSLPRLFIQDDAVLKVVATAMLPCCAMILMGWNNALEGILIGAGDTAYVVSSFLPAAGTGLVMLAYTLVKGGSLAAIWWSLAVYYVLLTLLYSIRYWVPQARVYI</sequence>
<dbReference type="OMA" id="SFPFAHR"/>
<feature type="transmembrane region" description="Helical" evidence="6">
    <location>
        <begin position="447"/>
        <end position="466"/>
    </location>
</feature>
<dbReference type="GO" id="GO:0015297">
    <property type="term" value="F:antiporter activity"/>
    <property type="evidence" value="ECO:0007669"/>
    <property type="project" value="InterPro"/>
</dbReference>
<dbReference type="GO" id="GO:0042910">
    <property type="term" value="F:xenobiotic transmembrane transporter activity"/>
    <property type="evidence" value="ECO:0007669"/>
    <property type="project" value="InterPro"/>
</dbReference>
<evidence type="ECO:0000256" key="4">
    <source>
        <dbReference type="ARBA" id="ARBA00022989"/>
    </source>
</evidence>
<reference evidence="7 8" key="1">
    <citation type="journal article" date="2014" name="Nat. Commun.">
        <title>Klebsormidium flaccidum genome reveals primary factors for plant terrestrial adaptation.</title>
        <authorList>
            <person name="Hori K."/>
            <person name="Maruyama F."/>
            <person name="Fujisawa T."/>
            <person name="Togashi T."/>
            <person name="Yamamoto N."/>
            <person name="Seo M."/>
            <person name="Sato S."/>
            <person name="Yamada T."/>
            <person name="Mori H."/>
            <person name="Tajima N."/>
            <person name="Moriyama T."/>
            <person name="Ikeuchi M."/>
            <person name="Watanabe M."/>
            <person name="Wada H."/>
            <person name="Kobayashi K."/>
            <person name="Saito M."/>
            <person name="Masuda T."/>
            <person name="Sasaki-Sekimoto Y."/>
            <person name="Mashiguchi K."/>
            <person name="Awai K."/>
            <person name="Shimojima M."/>
            <person name="Masuda S."/>
            <person name="Iwai M."/>
            <person name="Nobusawa T."/>
            <person name="Narise T."/>
            <person name="Kondo S."/>
            <person name="Saito H."/>
            <person name="Sato R."/>
            <person name="Murakawa M."/>
            <person name="Ihara Y."/>
            <person name="Oshima-Yamada Y."/>
            <person name="Ohtaka K."/>
            <person name="Satoh M."/>
            <person name="Sonobe K."/>
            <person name="Ishii M."/>
            <person name="Ohtani R."/>
            <person name="Kanamori-Sato M."/>
            <person name="Honoki R."/>
            <person name="Miyazaki D."/>
            <person name="Mochizuki H."/>
            <person name="Umetsu J."/>
            <person name="Higashi K."/>
            <person name="Shibata D."/>
            <person name="Kamiya Y."/>
            <person name="Sato N."/>
            <person name="Nakamura Y."/>
            <person name="Tabata S."/>
            <person name="Ida S."/>
            <person name="Kurokawa K."/>
            <person name="Ohta H."/>
        </authorList>
    </citation>
    <scope>NUCLEOTIDE SEQUENCE [LARGE SCALE GENOMIC DNA]</scope>
    <source>
        <strain evidence="7 8">NIES-2285</strain>
    </source>
</reference>
<dbReference type="GO" id="GO:0022857">
    <property type="term" value="F:transmembrane transporter activity"/>
    <property type="evidence" value="ECO:0000318"/>
    <property type="project" value="GO_Central"/>
</dbReference>
<feature type="transmembrane region" description="Helical" evidence="6">
    <location>
        <begin position="218"/>
        <end position="240"/>
    </location>
</feature>
<evidence type="ECO:0000256" key="3">
    <source>
        <dbReference type="ARBA" id="ARBA00022692"/>
    </source>
</evidence>
<dbReference type="InterPro" id="IPR002528">
    <property type="entry name" value="MATE_fam"/>
</dbReference>
<feature type="transmembrane region" description="Helical" evidence="6">
    <location>
        <begin position="260"/>
        <end position="281"/>
    </location>
</feature>
<accession>A0A1Y1IGI1</accession>
<dbReference type="AlphaFoldDB" id="A0A1Y1IGI1"/>
<comment type="similarity">
    <text evidence="2 6">Belongs to the multi antimicrobial extrusion (MATE) (TC 2.A.66.1) family.</text>
</comment>
<feature type="transmembrane region" description="Helical" evidence="6">
    <location>
        <begin position="513"/>
        <end position="535"/>
    </location>
</feature>
<dbReference type="InterPro" id="IPR044644">
    <property type="entry name" value="DinF-like"/>
</dbReference>
<dbReference type="PANTHER" id="PTHR42893">
    <property type="entry name" value="PROTEIN DETOXIFICATION 44, CHLOROPLASTIC-RELATED"/>
    <property type="match status" value="1"/>
</dbReference>
<feature type="transmembrane region" description="Helical" evidence="6">
    <location>
        <begin position="374"/>
        <end position="392"/>
    </location>
</feature>
<dbReference type="NCBIfam" id="TIGR00797">
    <property type="entry name" value="matE"/>
    <property type="match status" value="1"/>
</dbReference>
<keyword evidence="4 6" id="KW-1133">Transmembrane helix</keyword>
<keyword evidence="8" id="KW-1185">Reference proteome</keyword>
<feature type="transmembrane region" description="Helical" evidence="6">
    <location>
        <begin position="541"/>
        <end position="564"/>
    </location>
</feature>
<gene>
    <name evidence="7" type="ORF">KFL_003410050</name>
</gene>
<dbReference type="Proteomes" id="UP000054558">
    <property type="component" value="Unassembled WGS sequence"/>
</dbReference>
<feature type="transmembrane region" description="Helical" evidence="6">
    <location>
        <begin position="293"/>
        <end position="311"/>
    </location>
</feature>
<dbReference type="EMBL" id="DF237290">
    <property type="protein sequence ID" value="GAQ87248.1"/>
    <property type="molecule type" value="Genomic_DNA"/>
</dbReference>
<comment type="subcellular location">
    <subcellularLocation>
        <location evidence="1">Membrane</location>
        <topology evidence="1">Multi-pass membrane protein</topology>
    </subcellularLocation>
</comment>
<dbReference type="GO" id="GO:0016020">
    <property type="term" value="C:membrane"/>
    <property type="evidence" value="ECO:0007669"/>
    <property type="project" value="UniProtKB-SubCell"/>
</dbReference>
<organism evidence="7 8">
    <name type="scientific">Klebsormidium nitens</name>
    <name type="common">Green alga</name>
    <name type="synonym">Ulothrix nitens</name>
    <dbReference type="NCBI Taxonomy" id="105231"/>
    <lineage>
        <taxon>Eukaryota</taxon>
        <taxon>Viridiplantae</taxon>
        <taxon>Streptophyta</taxon>
        <taxon>Klebsormidiophyceae</taxon>
        <taxon>Klebsormidiales</taxon>
        <taxon>Klebsormidiaceae</taxon>
        <taxon>Klebsormidium</taxon>
    </lineage>
</organism>